<dbReference type="KEGG" id="acm:AciX9_2154"/>
<dbReference type="HOGENOM" id="CLU_3290360_0_0_0"/>
<reference evidence="2" key="1">
    <citation type="submission" date="2011-01" db="EMBL/GenBank/DDBJ databases">
        <title>Complete sequence of chromosome of Acidobacterium sp. MP5ACTX9.</title>
        <authorList>
            <consortium name="US DOE Joint Genome Institute"/>
            <person name="Lucas S."/>
            <person name="Copeland A."/>
            <person name="Lapidus A."/>
            <person name="Cheng J.-F."/>
            <person name="Goodwin L."/>
            <person name="Pitluck S."/>
            <person name="Teshima H."/>
            <person name="Detter J.C."/>
            <person name="Han C."/>
            <person name="Tapia R."/>
            <person name="Land M."/>
            <person name="Hauser L."/>
            <person name="Kyrpides N."/>
            <person name="Ivanova N."/>
            <person name="Ovchinnikova G."/>
            <person name="Pagani I."/>
            <person name="Rawat S.R."/>
            <person name="Mannisto M."/>
            <person name="Haggblom M.M."/>
            <person name="Woyke T."/>
        </authorList>
    </citation>
    <scope>NUCLEOTIDE SEQUENCE [LARGE SCALE GENOMIC DNA]</scope>
    <source>
        <strain evidence="2">MP5ACTX9</strain>
    </source>
</reference>
<protein>
    <submittedName>
        <fullName evidence="1">DNA-repair protein</fullName>
    </submittedName>
</protein>
<dbReference type="AlphaFoldDB" id="E8X2H4"/>
<dbReference type="RefSeq" id="WP_013580514.1">
    <property type="nucleotide sequence ID" value="NC_015064.1"/>
</dbReference>
<organism evidence="2">
    <name type="scientific">Granulicella tundricola (strain ATCC BAA-1859 / DSM 23138 / MP5ACTX9)</name>
    <dbReference type="NCBI Taxonomy" id="1198114"/>
    <lineage>
        <taxon>Bacteria</taxon>
        <taxon>Pseudomonadati</taxon>
        <taxon>Acidobacteriota</taxon>
        <taxon>Terriglobia</taxon>
        <taxon>Terriglobales</taxon>
        <taxon>Acidobacteriaceae</taxon>
        <taxon>Granulicella</taxon>
    </lineage>
</organism>
<dbReference type="PaxDb" id="1198114-AciX9_2154"/>
<keyword evidence="2" id="KW-1185">Reference proteome</keyword>
<dbReference type="Proteomes" id="UP000000343">
    <property type="component" value="Chromosome"/>
</dbReference>
<evidence type="ECO:0000313" key="1">
    <source>
        <dbReference type="EMBL" id="ADW69198.1"/>
    </source>
</evidence>
<gene>
    <name evidence="1" type="ordered locus">AciX9_2154</name>
</gene>
<accession>E8X2H4</accession>
<sequence length="40" mass="4335">MAADPAAFDPDNARALMTVTGGRTVYELRGISRLPLNLME</sequence>
<proteinExistence type="predicted"/>
<dbReference type="EMBL" id="CP002480">
    <property type="protein sequence ID" value="ADW69198.1"/>
    <property type="molecule type" value="Genomic_DNA"/>
</dbReference>
<name>E8X2H4_GRATM</name>
<evidence type="ECO:0000313" key="2">
    <source>
        <dbReference type="Proteomes" id="UP000000343"/>
    </source>
</evidence>